<organism evidence="1 2">
    <name type="scientific">Halteria grandinella</name>
    <dbReference type="NCBI Taxonomy" id="5974"/>
    <lineage>
        <taxon>Eukaryota</taxon>
        <taxon>Sar</taxon>
        <taxon>Alveolata</taxon>
        <taxon>Ciliophora</taxon>
        <taxon>Intramacronucleata</taxon>
        <taxon>Spirotrichea</taxon>
        <taxon>Stichotrichia</taxon>
        <taxon>Sporadotrichida</taxon>
        <taxon>Halteriidae</taxon>
        <taxon>Halteria</taxon>
    </lineage>
</organism>
<accession>A0A8J8P6R7</accession>
<proteinExistence type="predicted"/>
<dbReference type="AlphaFoldDB" id="A0A8J8P6R7"/>
<dbReference type="Proteomes" id="UP000785679">
    <property type="component" value="Unassembled WGS sequence"/>
</dbReference>
<gene>
    <name evidence="1" type="ORF">FGO68_gene5564</name>
</gene>
<reference evidence="1" key="1">
    <citation type="submission" date="2019-06" db="EMBL/GenBank/DDBJ databases">
        <authorList>
            <person name="Zheng W."/>
        </authorList>
    </citation>
    <scope>NUCLEOTIDE SEQUENCE</scope>
    <source>
        <strain evidence="1">QDHG01</strain>
    </source>
</reference>
<dbReference type="EMBL" id="RRYP01000617">
    <property type="protein sequence ID" value="TNV87120.1"/>
    <property type="molecule type" value="Genomic_DNA"/>
</dbReference>
<protein>
    <submittedName>
        <fullName evidence="1">Uncharacterized protein</fullName>
    </submittedName>
</protein>
<name>A0A8J8P6R7_HALGN</name>
<evidence type="ECO:0000313" key="1">
    <source>
        <dbReference type="EMBL" id="TNV87120.1"/>
    </source>
</evidence>
<keyword evidence="2" id="KW-1185">Reference proteome</keyword>
<sequence length="447" mass="51406">MLLSCHSDPRLFRRIFTKLIALINEQAFLPSYLTYLISPFTDDAFLTINQYDLTLLKDLPQDNEDIAFKFTNVLDVLHSFSIYHNDSSLWQYSYAFLTTLPRASNHQFIRDQSIYELRGLAAFCDPVEILSLMDEIKVKVWAWQDPVKFSEKVWQQVEDEQGCLRIRAFEEGKEVKVQVSKGLIKERVVNRIFDTMEISRRVVDLVFKSKTFSQVDEILKAILKTIQCSSDGLNRYLKYMETFKELQATLKSSSQLCNIYVIISQLEQIDALNDCKIKKNSINEVNPHSIQKSIESTIILLKRLSQDPIEMQEREAEVLLILQNLIALISSQQLDTISLKYQLANTQSLKDLHDIMIKVKDNLTSGQTPARQIERVLEFVSLHQKIQSQSLHTYLSNLVGNTLGPEFQDFLNLINSEVQTSSQLKTLVGKGFGNSCIAQLVMNKVFT</sequence>
<comment type="caution">
    <text evidence="1">The sequence shown here is derived from an EMBL/GenBank/DDBJ whole genome shotgun (WGS) entry which is preliminary data.</text>
</comment>
<evidence type="ECO:0000313" key="2">
    <source>
        <dbReference type="Proteomes" id="UP000785679"/>
    </source>
</evidence>